<gene>
    <name evidence="1" type="ORF">TWF970_000789</name>
</gene>
<dbReference type="EMBL" id="JAABOJ010000001">
    <property type="protein sequence ID" value="KAF3291575.1"/>
    <property type="molecule type" value="Genomic_DNA"/>
</dbReference>
<sequence>MAKLSKFQSGDDLLAAKTQTGASLIDSSGDITGGSPDARNWVEDKVDDAEDWTVHTVENAEEAVKGTVDQVVDTARQISDDVADAVDAAVKAAEEAGEVITHKIRDIVDEAIKKAEELVETIADAVKEAVKSAVKKVAKRPYKRLSQLAVKSVISLSLRHQKSPADVVAIITSGLDYADKKIEDAEELTNSFFETAKDKLKSSIGDLTSNETVSIAGSEPTTQGGSSASNTSVAFNWVGYQLEHNECFANATMATPPDKLKSTTVSVYISFRSLDVDAIKYL</sequence>
<reference evidence="1 2" key="1">
    <citation type="submission" date="2020-01" db="EMBL/GenBank/DDBJ databases">
        <authorList>
            <person name="Palmer J.M."/>
        </authorList>
    </citation>
    <scope>NUCLEOTIDE SEQUENCE [LARGE SCALE GENOMIC DNA]</scope>
    <source>
        <strain evidence="1 2">TWF970</strain>
    </source>
</reference>
<organism evidence="1 2">
    <name type="scientific">Orbilia oligospora</name>
    <name type="common">Nematode-trapping fungus</name>
    <name type="synonym">Arthrobotrys oligospora</name>
    <dbReference type="NCBI Taxonomy" id="2813651"/>
    <lineage>
        <taxon>Eukaryota</taxon>
        <taxon>Fungi</taxon>
        <taxon>Dikarya</taxon>
        <taxon>Ascomycota</taxon>
        <taxon>Pezizomycotina</taxon>
        <taxon>Orbiliomycetes</taxon>
        <taxon>Orbiliales</taxon>
        <taxon>Orbiliaceae</taxon>
        <taxon>Orbilia</taxon>
    </lineage>
</organism>
<comment type="caution">
    <text evidence="1">The sequence shown here is derived from an EMBL/GenBank/DDBJ whole genome shotgun (WGS) entry which is preliminary data.</text>
</comment>
<evidence type="ECO:0000313" key="2">
    <source>
        <dbReference type="Proteomes" id="UP000474640"/>
    </source>
</evidence>
<dbReference type="AlphaFoldDB" id="A0A7C8VQK1"/>
<accession>A0A7C8VQK1</accession>
<proteinExistence type="predicted"/>
<name>A0A7C8VQK1_ORBOL</name>
<protein>
    <submittedName>
        <fullName evidence="1">Uncharacterized protein</fullName>
    </submittedName>
</protein>
<evidence type="ECO:0000313" key="1">
    <source>
        <dbReference type="EMBL" id="KAF3291575.1"/>
    </source>
</evidence>
<dbReference type="Proteomes" id="UP000474640">
    <property type="component" value="Unassembled WGS sequence"/>
</dbReference>